<name>A0A7J9N6D7_GOSSC</name>
<gene>
    <name evidence="1" type="ORF">Goshw_000347</name>
</gene>
<evidence type="ECO:0000313" key="1">
    <source>
        <dbReference type="EMBL" id="MBA0878754.1"/>
    </source>
</evidence>
<organism evidence="1 2">
    <name type="scientific">Gossypium schwendimanii</name>
    <name type="common">Cotton</name>
    <dbReference type="NCBI Taxonomy" id="34291"/>
    <lineage>
        <taxon>Eukaryota</taxon>
        <taxon>Viridiplantae</taxon>
        <taxon>Streptophyta</taxon>
        <taxon>Embryophyta</taxon>
        <taxon>Tracheophyta</taxon>
        <taxon>Spermatophyta</taxon>
        <taxon>Magnoliopsida</taxon>
        <taxon>eudicotyledons</taxon>
        <taxon>Gunneridae</taxon>
        <taxon>Pentapetalae</taxon>
        <taxon>rosids</taxon>
        <taxon>malvids</taxon>
        <taxon>Malvales</taxon>
        <taxon>Malvaceae</taxon>
        <taxon>Malvoideae</taxon>
        <taxon>Gossypium</taxon>
    </lineage>
</organism>
<dbReference type="OrthoDB" id="939194at2759"/>
<dbReference type="EMBL" id="JABFAF010272944">
    <property type="protein sequence ID" value="MBA0878754.1"/>
    <property type="molecule type" value="Genomic_DNA"/>
</dbReference>
<proteinExistence type="predicted"/>
<comment type="caution">
    <text evidence="1">The sequence shown here is derived from an EMBL/GenBank/DDBJ whole genome shotgun (WGS) entry which is preliminary data.</text>
</comment>
<reference evidence="1 2" key="1">
    <citation type="journal article" date="2019" name="Genome Biol. Evol.">
        <title>Insights into the evolution of the New World diploid cottons (Gossypium, subgenus Houzingenia) based on genome sequencing.</title>
        <authorList>
            <person name="Grover C.E."/>
            <person name="Arick M.A. 2nd"/>
            <person name="Thrash A."/>
            <person name="Conover J.L."/>
            <person name="Sanders W.S."/>
            <person name="Peterson D.G."/>
            <person name="Frelichowski J.E."/>
            <person name="Scheffler J.A."/>
            <person name="Scheffler B.E."/>
            <person name="Wendel J.F."/>
        </authorList>
    </citation>
    <scope>NUCLEOTIDE SEQUENCE [LARGE SCALE GENOMIC DNA]</scope>
    <source>
        <strain evidence="1">1</strain>
        <tissue evidence="1">Leaf</tissue>
    </source>
</reference>
<protein>
    <submittedName>
        <fullName evidence="1">Uncharacterized protein</fullName>
    </submittedName>
</protein>
<evidence type="ECO:0000313" key="2">
    <source>
        <dbReference type="Proteomes" id="UP000593576"/>
    </source>
</evidence>
<dbReference type="Proteomes" id="UP000593576">
    <property type="component" value="Unassembled WGS sequence"/>
</dbReference>
<dbReference type="AlphaFoldDB" id="A0A7J9N6D7"/>
<keyword evidence="2" id="KW-1185">Reference proteome</keyword>
<sequence length="38" mass="4557">MIQIYFRISRMHGMLSVVRISLQGYFAFLTDKSFWCNP</sequence>
<accession>A0A7J9N6D7</accession>